<keyword evidence="2" id="KW-0863">Zinc-finger</keyword>
<feature type="zinc finger region" description="dksA C4-type" evidence="4">
    <location>
        <begin position="100"/>
        <end position="124"/>
    </location>
</feature>
<sequence>MANNNKKNDAPLRFPRSLVAPIGKILTISLKKLERRKKDISKEDPFKDSARILDNASPDADAEEQFGHARVSALKEQIDRQIIQTRKALTQIKIGKYGICEDCGKMIDTDRLIAFPEATFCTKCKEKREK</sequence>
<dbReference type="Proteomes" id="UP000034366">
    <property type="component" value="Unassembled WGS sequence"/>
</dbReference>
<dbReference type="Pfam" id="PF01258">
    <property type="entry name" value="zf-dskA_traR"/>
    <property type="match status" value="1"/>
</dbReference>
<dbReference type="PROSITE" id="PS01102">
    <property type="entry name" value="ZF_DKSA_1"/>
    <property type="match status" value="1"/>
</dbReference>
<proteinExistence type="predicted"/>
<gene>
    <name evidence="6" type="ORF">US67_C0038G0005</name>
</gene>
<reference evidence="6 7" key="1">
    <citation type="journal article" date="2015" name="Nature">
        <title>rRNA introns, odd ribosomes, and small enigmatic genomes across a large radiation of phyla.</title>
        <authorList>
            <person name="Brown C.T."/>
            <person name="Hug L.A."/>
            <person name="Thomas B.C."/>
            <person name="Sharon I."/>
            <person name="Castelle C.J."/>
            <person name="Singh A."/>
            <person name="Wilkins M.J."/>
            <person name="Williams K.H."/>
            <person name="Banfield J.F."/>
        </authorList>
    </citation>
    <scope>NUCLEOTIDE SEQUENCE [LARGE SCALE GENOMIC DNA]</scope>
</reference>
<evidence type="ECO:0000313" key="6">
    <source>
        <dbReference type="EMBL" id="KKQ48264.1"/>
    </source>
</evidence>
<evidence type="ECO:0000313" key="7">
    <source>
        <dbReference type="Proteomes" id="UP000034366"/>
    </source>
</evidence>
<keyword evidence="1" id="KW-0479">Metal-binding</keyword>
<evidence type="ECO:0000259" key="5">
    <source>
        <dbReference type="Pfam" id="PF01258"/>
    </source>
</evidence>
<feature type="domain" description="Zinc finger DksA/TraR C4-type" evidence="5">
    <location>
        <begin position="95"/>
        <end position="130"/>
    </location>
</feature>
<evidence type="ECO:0000256" key="2">
    <source>
        <dbReference type="ARBA" id="ARBA00022771"/>
    </source>
</evidence>
<evidence type="ECO:0000256" key="1">
    <source>
        <dbReference type="ARBA" id="ARBA00022723"/>
    </source>
</evidence>
<dbReference type="Gene3D" id="1.20.120.910">
    <property type="entry name" value="DksA, coiled-coil domain"/>
    <property type="match status" value="1"/>
</dbReference>
<dbReference type="PROSITE" id="PS51128">
    <property type="entry name" value="ZF_DKSA_2"/>
    <property type="match status" value="1"/>
</dbReference>
<dbReference type="InterPro" id="IPR000962">
    <property type="entry name" value="Znf_DskA_TraR"/>
</dbReference>
<dbReference type="SUPFAM" id="SSF57716">
    <property type="entry name" value="Glucocorticoid receptor-like (DNA-binding domain)"/>
    <property type="match status" value="1"/>
</dbReference>
<comment type="caution">
    <text evidence="6">The sequence shown here is derived from an EMBL/GenBank/DDBJ whole genome shotgun (WGS) entry which is preliminary data.</text>
</comment>
<keyword evidence="3" id="KW-0862">Zinc</keyword>
<dbReference type="PANTHER" id="PTHR33823:SF2">
    <property type="entry name" value="RNA POLYMERASE-BINDING TRANSCRIPTION FACTOR DKSA"/>
    <property type="match status" value="1"/>
</dbReference>
<dbReference type="PANTHER" id="PTHR33823">
    <property type="entry name" value="RNA POLYMERASE-BINDING TRANSCRIPTION FACTOR DKSA-RELATED"/>
    <property type="match status" value="1"/>
</dbReference>
<dbReference type="AlphaFoldDB" id="A0A0G0KGE2"/>
<evidence type="ECO:0000256" key="3">
    <source>
        <dbReference type="ARBA" id="ARBA00022833"/>
    </source>
</evidence>
<protein>
    <submittedName>
        <fullName evidence="6">Transcriptional regulator, TraR/DksA family</fullName>
    </submittedName>
</protein>
<name>A0A0G0KGE2_9BACT</name>
<dbReference type="InterPro" id="IPR020458">
    <property type="entry name" value="Znf_DskA_TraR_CS"/>
</dbReference>
<dbReference type="GO" id="GO:0008270">
    <property type="term" value="F:zinc ion binding"/>
    <property type="evidence" value="ECO:0007669"/>
    <property type="project" value="UniProtKB-KW"/>
</dbReference>
<dbReference type="EMBL" id="LBTW01000038">
    <property type="protein sequence ID" value="KKQ48264.1"/>
    <property type="molecule type" value="Genomic_DNA"/>
</dbReference>
<evidence type="ECO:0000256" key="4">
    <source>
        <dbReference type="PROSITE-ProRule" id="PRU00510"/>
    </source>
</evidence>
<organism evidence="6 7">
    <name type="scientific">Candidatus Woesebacteria bacterium GW2011_GWD1_38_10</name>
    <dbReference type="NCBI Taxonomy" id="1618592"/>
    <lineage>
        <taxon>Bacteria</taxon>
        <taxon>Candidatus Woeseibacteriota</taxon>
    </lineage>
</organism>
<accession>A0A0G0KGE2</accession>